<feature type="compositionally biased region" description="Low complexity" evidence="1">
    <location>
        <begin position="7"/>
        <end position="21"/>
    </location>
</feature>
<reference evidence="2 3" key="1">
    <citation type="submission" date="2020-12" db="EMBL/GenBank/DDBJ databases">
        <title>Metabolic potential, ecology and presence of endohyphal bacteria is reflected in genomic diversity of Mucoromycotina.</title>
        <authorList>
            <person name="Muszewska A."/>
            <person name="Okrasinska A."/>
            <person name="Steczkiewicz K."/>
            <person name="Drgas O."/>
            <person name="Orlowska M."/>
            <person name="Perlinska-Lenart U."/>
            <person name="Aleksandrzak-Piekarczyk T."/>
            <person name="Szatraj K."/>
            <person name="Zielenkiewicz U."/>
            <person name="Pilsyk S."/>
            <person name="Malc E."/>
            <person name="Mieczkowski P."/>
            <person name="Kruszewska J.S."/>
            <person name="Biernat P."/>
            <person name="Pawlowska J."/>
        </authorList>
    </citation>
    <scope>NUCLEOTIDE SEQUENCE [LARGE SCALE GENOMIC DNA]</scope>
    <source>
        <strain evidence="2 3">CBS 142.35</strain>
    </source>
</reference>
<dbReference type="OrthoDB" id="2290794at2759"/>
<feature type="region of interest" description="Disordered" evidence="1">
    <location>
        <begin position="1"/>
        <end position="21"/>
    </location>
</feature>
<dbReference type="Gene3D" id="1.25.40.10">
    <property type="entry name" value="Tetratricopeptide repeat domain"/>
    <property type="match status" value="1"/>
</dbReference>
<dbReference type="InterPro" id="IPR011990">
    <property type="entry name" value="TPR-like_helical_dom_sf"/>
</dbReference>
<dbReference type="Gene3D" id="3.80.10.10">
    <property type="entry name" value="Ribonuclease Inhibitor"/>
    <property type="match status" value="1"/>
</dbReference>
<dbReference type="SMART" id="SM00028">
    <property type="entry name" value="TPR"/>
    <property type="match status" value="2"/>
</dbReference>
<proteinExistence type="predicted"/>
<organism evidence="2 3">
    <name type="scientific">Circinella minor</name>
    <dbReference type="NCBI Taxonomy" id="1195481"/>
    <lineage>
        <taxon>Eukaryota</taxon>
        <taxon>Fungi</taxon>
        <taxon>Fungi incertae sedis</taxon>
        <taxon>Mucoromycota</taxon>
        <taxon>Mucoromycotina</taxon>
        <taxon>Mucoromycetes</taxon>
        <taxon>Mucorales</taxon>
        <taxon>Lichtheimiaceae</taxon>
        <taxon>Circinella</taxon>
    </lineage>
</organism>
<name>A0A8H7S3Z8_9FUNG</name>
<dbReference type="AlphaFoldDB" id="A0A8H7S3Z8"/>
<evidence type="ECO:0000313" key="2">
    <source>
        <dbReference type="EMBL" id="KAG2221703.1"/>
    </source>
</evidence>
<keyword evidence="3" id="KW-1185">Reference proteome</keyword>
<dbReference type="InterPro" id="IPR032675">
    <property type="entry name" value="LRR_dom_sf"/>
</dbReference>
<evidence type="ECO:0008006" key="4">
    <source>
        <dbReference type="Google" id="ProtNLM"/>
    </source>
</evidence>
<dbReference type="SUPFAM" id="SSF52047">
    <property type="entry name" value="RNI-like"/>
    <property type="match status" value="1"/>
</dbReference>
<dbReference type="InterPro" id="IPR019734">
    <property type="entry name" value="TPR_rpt"/>
</dbReference>
<dbReference type="SUPFAM" id="SSF48452">
    <property type="entry name" value="TPR-like"/>
    <property type="match status" value="1"/>
</dbReference>
<protein>
    <recommendedName>
        <fullName evidence="4">RNI-like protein</fullName>
    </recommendedName>
</protein>
<gene>
    <name evidence="2" type="ORF">INT45_002741</name>
</gene>
<evidence type="ECO:0000313" key="3">
    <source>
        <dbReference type="Proteomes" id="UP000646827"/>
    </source>
</evidence>
<accession>A0A8H7S3Z8</accession>
<dbReference type="EMBL" id="JAEPRB010000102">
    <property type="protein sequence ID" value="KAG2221703.1"/>
    <property type="molecule type" value="Genomic_DNA"/>
</dbReference>
<sequence length="713" mass="80757">MVDNSRTTTTTTLSSSSPSSSLTSTQLIKLTKDVLKIEQKLKNTIKNQDYQETITYASEVADKLIPLIQLILYDTRAHAYSMQGQFEQAIQDTQRMIGQSPTVAAGYLRKATVFSMYGKQIQAIEAYDEGIQRREKAVATNEKCVDFFPLLAVEIADNIVSRLSQATRLTCLTLSKEWLKKMKECRDGWQSLYIDNNRDDIKLLSLLPHISYYTRYLVIDTSYGTTVNPLYLTYMRNERFSKIESIKITALTTNNFQPYSGMLIVALWQTRQTLTTLDLDMGNTNANAPTLADILSICIYLTNLVYLNHSTTSTSSLMGDLTTIKDHKTLVNLQLKLEVISKASLQALIARCLNLRRLVMNGCDGTALEIMNTHSEKLEIIGFNSNVPVPQLQRATIHDNNKNKTELRSFYIDITCGANMSLQISQMLNIMHKSQATLETVYISAQNYYTARNYIYFQLSPPSLSFKRLKNMTFCPFHSESENILLTAVAKSPCFTELSTINMENVDKFVNISINIPPLLKLRICQNDVSSNRDPYYHGRAREDRYYSINRDYRTAKQYAYLSRLFQHYARISTCQNSLESIIFDNCFGMKGDVLLALSGIKTLHEITLHSLHHIDTTHIISVITSLAKQLTFVDFLGMDSITNSILATLSGSHNLNYVKLESLSSITSQGIRDLVDSLKHRGALKNLTIVKCDQISHETITYASQQISCIQK</sequence>
<evidence type="ECO:0000256" key="1">
    <source>
        <dbReference type="SAM" id="MobiDB-lite"/>
    </source>
</evidence>
<dbReference type="Proteomes" id="UP000646827">
    <property type="component" value="Unassembled WGS sequence"/>
</dbReference>
<comment type="caution">
    <text evidence="2">The sequence shown here is derived from an EMBL/GenBank/DDBJ whole genome shotgun (WGS) entry which is preliminary data.</text>
</comment>